<evidence type="ECO:0000256" key="12">
    <source>
        <dbReference type="ARBA" id="ARBA00023166"/>
    </source>
</evidence>
<keyword evidence="18" id="KW-1185">Reference proteome</keyword>
<dbReference type="GO" id="GO:0019287">
    <property type="term" value="P:isopentenyl diphosphate biosynthetic process, mevalonate pathway"/>
    <property type="evidence" value="ECO:0007669"/>
    <property type="project" value="UniProtKB-UniRule"/>
</dbReference>
<comment type="caution">
    <text evidence="17">The sequence shown here is derived from an EMBL/GenBank/DDBJ whole genome shotgun (WGS) entry which is preliminary data.</text>
</comment>
<dbReference type="SUPFAM" id="SSF54211">
    <property type="entry name" value="Ribosomal protein S5 domain 2-like"/>
    <property type="match status" value="1"/>
</dbReference>
<evidence type="ECO:0000256" key="8">
    <source>
        <dbReference type="ARBA" id="ARBA00022840"/>
    </source>
</evidence>
<dbReference type="Gene3D" id="3.30.70.890">
    <property type="entry name" value="GHMP kinase, C-terminal domain"/>
    <property type="match status" value="1"/>
</dbReference>
<dbReference type="EC" id="2.7.4.2" evidence="3 15"/>
<evidence type="ECO:0000256" key="11">
    <source>
        <dbReference type="ARBA" id="ARBA00023098"/>
    </source>
</evidence>
<evidence type="ECO:0000259" key="16">
    <source>
        <dbReference type="Pfam" id="PF00288"/>
    </source>
</evidence>
<evidence type="ECO:0000256" key="6">
    <source>
        <dbReference type="ARBA" id="ARBA00022741"/>
    </source>
</evidence>
<keyword evidence="5 15" id="KW-0808">Transferase</keyword>
<proteinExistence type="inferred from homology"/>
<dbReference type="Proteomes" id="UP001201980">
    <property type="component" value="Unassembled WGS sequence"/>
</dbReference>
<organism evidence="17 18">
    <name type="scientific">Zalerion maritima</name>
    <dbReference type="NCBI Taxonomy" id="339359"/>
    <lineage>
        <taxon>Eukaryota</taxon>
        <taxon>Fungi</taxon>
        <taxon>Dikarya</taxon>
        <taxon>Ascomycota</taxon>
        <taxon>Pezizomycotina</taxon>
        <taxon>Sordariomycetes</taxon>
        <taxon>Lulworthiomycetidae</taxon>
        <taxon>Lulworthiales</taxon>
        <taxon>Lulworthiaceae</taxon>
        <taxon>Zalerion</taxon>
    </lineage>
</organism>
<evidence type="ECO:0000256" key="9">
    <source>
        <dbReference type="ARBA" id="ARBA00022955"/>
    </source>
</evidence>
<dbReference type="PIRSF" id="PIRSF017288">
    <property type="entry name" value="PMK_GHMP_euk"/>
    <property type="match status" value="1"/>
</dbReference>
<dbReference type="Gene3D" id="3.30.230.10">
    <property type="match status" value="1"/>
</dbReference>
<dbReference type="InterPro" id="IPR036554">
    <property type="entry name" value="GHMP_kinase_C_sf"/>
</dbReference>
<keyword evidence="10" id="KW-0756">Sterol biosynthesis</keyword>
<evidence type="ECO:0000256" key="14">
    <source>
        <dbReference type="ARBA" id="ARBA00029326"/>
    </source>
</evidence>
<reference evidence="17" key="1">
    <citation type="submission" date="2022-07" db="EMBL/GenBank/DDBJ databases">
        <title>Draft genome sequence of Zalerion maritima ATCC 34329, a (micro)plastics degrading marine fungus.</title>
        <authorList>
            <person name="Paco A."/>
            <person name="Goncalves M.F.M."/>
            <person name="Rocha-Santos T.A.P."/>
            <person name="Alves A."/>
        </authorList>
    </citation>
    <scope>NUCLEOTIDE SEQUENCE</scope>
    <source>
        <strain evidence="17">ATCC 34329</strain>
    </source>
</reference>
<evidence type="ECO:0000256" key="13">
    <source>
        <dbReference type="ARBA" id="ARBA00023221"/>
    </source>
</evidence>
<sequence>MPAGTGSRIKAFSAPGKVLLAGGYLVLDRDHNGLVFGLNARVNVVVQGLETSPGVQLNEIIVKSPQFMEAEWRYGYHLAGEDGGIQVTQLQVDKTLAQNKFVETTLSYVLTYLNRVSADTPSHAIPSTQITILADNDYYSHGDGTTTVAELNQNPHHPHHPHGSRLPHDGRFKAFASTLGGAHKTGLGSSAALVTSLVGALLSFHLPKEKFDISIPGHRQILHNLAQAAHCAAQGKIGSGFDVAAAVYGSCLYKRFSSSTIAQIPSPGNPGFGTSVYDTVTAGWDTEIKKGEGTGLRAGFVMRMADVDCGSSTVSMVKNVMMWRKEHPEASTQLWVSLQAANDILGKAIESDLYSESEVRAAFLNTRALLREMGDAAGVPIEPQSQKELLDAVSHKDGVLGGVVPGAGGYDAIALLVKDNEETKHNLEAFFEGWREDTGTNVKLLDVIGEVEGARLEDKLDQYRGWIYG</sequence>
<dbReference type="InterPro" id="IPR006204">
    <property type="entry name" value="GHMP_kinase_N_dom"/>
</dbReference>
<evidence type="ECO:0000256" key="1">
    <source>
        <dbReference type="ARBA" id="ARBA00005017"/>
    </source>
</evidence>
<accession>A0AAD5RWZ3</accession>
<dbReference type="GO" id="GO:0004631">
    <property type="term" value="F:phosphomevalonate kinase activity"/>
    <property type="evidence" value="ECO:0007669"/>
    <property type="project" value="UniProtKB-UniRule"/>
</dbReference>
<dbReference type="InterPro" id="IPR016005">
    <property type="entry name" value="Erg8"/>
</dbReference>
<evidence type="ECO:0000256" key="15">
    <source>
        <dbReference type="PIRNR" id="PIRNR017288"/>
    </source>
</evidence>
<comment type="catalytic activity">
    <reaction evidence="14">
        <text>(R)-5-phosphomevalonate + ATP = (R)-5-diphosphomevalonate + ADP</text>
        <dbReference type="Rhea" id="RHEA:16341"/>
        <dbReference type="ChEBI" id="CHEBI:30616"/>
        <dbReference type="ChEBI" id="CHEBI:57557"/>
        <dbReference type="ChEBI" id="CHEBI:58146"/>
        <dbReference type="ChEBI" id="CHEBI:456216"/>
        <dbReference type="EC" id="2.7.4.2"/>
    </reaction>
    <physiologicalReaction direction="left-to-right" evidence="14">
        <dbReference type="Rhea" id="RHEA:16342"/>
    </physiologicalReaction>
</comment>
<gene>
    <name evidence="17" type="ORF">MKZ38_005345</name>
</gene>
<keyword evidence="6" id="KW-0547">Nucleotide-binding</keyword>
<keyword evidence="9 15" id="KW-0752">Steroid biosynthesis</keyword>
<protein>
    <recommendedName>
        <fullName evidence="3 15">Phosphomevalonate kinase</fullName>
        <ecNumber evidence="3 15">2.7.4.2</ecNumber>
    </recommendedName>
</protein>
<evidence type="ECO:0000256" key="4">
    <source>
        <dbReference type="ARBA" id="ARBA00022516"/>
    </source>
</evidence>
<dbReference type="InterPro" id="IPR035102">
    <property type="entry name" value="Phosphomevalonate_kinase"/>
</dbReference>
<dbReference type="EMBL" id="JAKWBI020000031">
    <property type="protein sequence ID" value="KAJ2905469.1"/>
    <property type="molecule type" value="Genomic_DNA"/>
</dbReference>
<keyword evidence="11 15" id="KW-0443">Lipid metabolism</keyword>
<dbReference type="PANTHER" id="PTHR31814:SF2">
    <property type="entry name" value="PHOSPHOMEVALONATE KINASE"/>
    <property type="match status" value="1"/>
</dbReference>
<name>A0AAD5RWZ3_9PEZI</name>
<evidence type="ECO:0000313" key="18">
    <source>
        <dbReference type="Proteomes" id="UP001201980"/>
    </source>
</evidence>
<dbReference type="GO" id="GO:0010142">
    <property type="term" value="P:farnesyl diphosphate biosynthetic process, mevalonate pathway"/>
    <property type="evidence" value="ECO:0007669"/>
    <property type="project" value="TreeGrafter"/>
</dbReference>
<keyword evidence="4 15" id="KW-0444">Lipid biosynthesis</keyword>
<dbReference type="GO" id="GO:0006696">
    <property type="term" value="P:ergosterol biosynthetic process"/>
    <property type="evidence" value="ECO:0007669"/>
    <property type="project" value="TreeGrafter"/>
</dbReference>
<dbReference type="GO" id="GO:0005777">
    <property type="term" value="C:peroxisome"/>
    <property type="evidence" value="ECO:0007669"/>
    <property type="project" value="TreeGrafter"/>
</dbReference>
<keyword evidence="8" id="KW-0067">ATP-binding</keyword>
<dbReference type="InterPro" id="IPR014721">
    <property type="entry name" value="Ribsml_uS5_D2-typ_fold_subgr"/>
</dbReference>
<dbReference type="InterPro" id="IPR020568">
    <property type="entry name" value="Ribosomal_Su5_D2-typ_SF"/>
</dbReference>
<comment type="pathway">
    <text evidence="1 15">Isoprenoid biosynthesis; isopentenyl diphosphate biosynthesis via mevalonate pathway; isopentenyl diphosphate from (R)-mevalonate: step 2/3.</text>
</comment>
<evidence type="ECO:0000313" key="17">
    <source>
        <dbReference type="EMBL" id="KAJ2905469.1"/>
    </source>
</evidence>
<keyword evidence="12" id="KW-1207">Sterol metabolism</keyword>
<keyword evidence="7 15" id="KW-0418">Kinase</keyword>
<dbReference type="Pfam" id="PF00288">
    <property type="entry name" value="GHMP_kinases_N"/>
    <property type="match status" value="1"/>
</dbReference>
<keyword evidence="13 15" id="KW-0753">Steroid metabolism</keyword>
<comment type="similarity">
    <text evidence="2 15">Belongs to the GHMP kinase family. Mevalonate kinase subfamily.</text>
</comment>
<feature type="domain" description="GHMP kinase N-terminal" evidence="16">
    <location>
        <begin position="184"/>
        <end position="249"/>
    </location>
</feature>
<evidence type="ECO:0000256" key="2">
    <source>
        <dbReference type="ARBA" id="ARBA00006495"/>
    </source>
</evidence>
<dbReference type="PANTHER" id="PTHR31814">
    <property type="match status" value="1"/>
</dbReference>
<dbReference type="AlphaFoldDB" id="A0AAD5RWZ3"/>
<evidence type="ECO:0000256" key="10">
    <source>
        <dbReference type="ARBA" id="ARBA00023011"/>
    </source>
</evidence>
<dbReference type="GO" id="GO:0005524">
    <property type="term" value="F:ATP binding"/>
    <property type="evidence" value="ECO:0007669"/>
    <property type="project" value="UniProtKB-UniRule"/>
</dbReference>
<evidence type="ECO:0000256" key="3">
    <source>
        <dbReference type="ARBA" id="ARBA00012958"/>
    </source>
</evidence>
<evidence type="ECO:0000256" key="5">
    <source>
        <dbReference type="ARBA" id="ARBA00022679"/>
    </source>
</evidence>
<evidence type="ECO:0000256" key="7">
    <source>
        <dbReference type="ARBA" id="ARBA00022777"/>
    </source>
</evidence>